<dbReference type="InterPro" id="IPR050736">
    <property type="entry name" value="Sensor_HK_Regulatory"/>
</dbReference>
<dbReference type="EMBL" id="JAMD01000006">
    <property type="protein sequence ID" value="KEJ95409.1"/>
    <property type="molecule type" value="Genomic_DNA"/>
</dbReference>
<dbReference type="InterPro" id="IPR036890">
    <property type="entry name" value="HATPase_C_sf"/>
</dbReference>
<dbReference type="SUPFAM" id="SSF47384">
    <property type="entry name" value="Homodimeric domain of signal transducing histidine kinase"/>
    <property type="match status" value="1"/>
</dbReference>
<feature type="transmembrane region" description="Helical" evidence="7">
    <location>
        <begin position="100"/>
        <end position="119"/>
    </location>
</feature>
<reference evidence="9 10" key="1">
    <citation type="submission" date="2014-01" db="EMBL/GenBank/DDBJ databases">
        <title>Sulfitobacter sp. H3 (MCCC 1A00686) Genome Sequencing.</title>
        <authorList>
            <person name="Lai Q."/>
            <person name="Hong Z."/>
        </authorList>
    </citation>
    <scope>NUCLEOTIDE SEQUENCE [LARGE SCALE GENOMIC DNA]</scope>
    <source>
        <strain evidence="9 10">H3</strain>
    </source>
</reference>
<evidence type="ECO:0000256" key="6">
    <source>
        <dbReference type="ARBA" id="ARBA00023012"/>
    </source>
</evidence>
<protein>
    <recommendedName>
        <fullName evidence="2">histidine kinase</fullName>
        <ecNumber evidence="2">2.7.13.3</ecNumber>
    </recommendedName>
</protein>
<evidence type="ECO:0000259" key="8">
    <source>
        <dbReference type="PROSITE" id="PS50109"/>
    </source>
</evidence>
<dbReference type="Pfam" id="PF02518">
    <property type="entry name" value="HATPase_c"/>
    <property type="match status" value="1"/>
</dbReference>
<dbReference type="InterPro" id="IPR036097">
    <property type="entry name" value="HisK_dim/P_sf"/>
</dbReference>
<keyword evidence="3" id="KW-0597">Phosphoprotein</keyword>
<keyword evidence="7" id="KW-0812">Transmembrane</keyword>
<sequence>MEMTKIVVPDTPLGLKAHVTWADRHRLRDYAQIGQKLFIQRFVIYSAAILLTGFYYDWGTAAFYFAAVILCELFDFKVFNTVLKRKSLTPRVFRRDMVKVYIGTFLSALTISMFCISIARLQGLGGGHFFPLFMLVSASIFAAMNNHHFLLVLALRLFIYVAAILYIPIRDVVIVQPPLNSEIWMSLFTVLFVLGFIVELARNFLVGYSVQLASRIELENEHKRALSAVDAKTRFLATVSHELRTPLTSIKGALDMINSGVLGKPPDKMGRLLEMAGRNSDRLGDLVGDLLFLQSSDAGHMTLNKERLDLGRLAHEAVEQTLPYAQRVNVTIRVDATPDEHWIEGDKKRIEQVLLNLLSNAAKFSNVGGDVRVTVETLDDQVYLRVRDEGIGIPKGTETHIFEEFFQIDSQDDRQFEGSGLGLSISKRIVEAHGGEITYDSELGVGTTFVVVFDAADTAP</sequence>
<evidence type="ECO:0000256" key="2">
    <source>
        <dbReference type="ARBA" id="ARBA00012438"/>
    </source>
</evidence>
<evidence type="ECO:0000256" key="7">
    <source>
        <dbReference type="SAM" id="Phobius"/>
    </source>
</evidence>
<feature type="transmembrane region" description="Helical" evidence="7">
    <location>
        <begin position="125"/>
        <end position="143"/>
    </location>
</feature>
<evidence type="ECO:0000313" key="10">
    <source>
        <dbReference type="Proteomes" id="UP000027746"/>
    </source>
</evidence>
<keyword evidence="7" id="KW-0472">Membrane</keyword>
<dbReference type="PANTHER" id="PTHR43711">
    <property type="entry name" value="TWO-COMPONENT HISTIDINE KINASE"/>
    <property type="match status" value="1"/>
</dbReference>
<proteinExistence type="predicted"/>
<dbReference type="FunFam" id="3.30.565.10:FF:000006">
    <property type="entry name" value="Sensor histidine kinase WalK"/>
    <property type="match status" value="1"/>
</dbReference>
<evidence type="ECO:0000256" key="4">
    <source>
        <dbReference type="ARBA" id="ARBA00022679"/>
    </source>
</evidence>
<dbReference type="GO" id="GO:0000155">
    <property type="term" value="F:phosphorelay sensor kinase activity"/>
    <property type="evidence" value="ECO:0007669"/>
    <property type="project" value="InterPro"/>
</dbReference>
<keyword evidence="7" id="KW-1133">Transmembrane helix</keyword>
<dbReference type="AlphaFoldDB" id="A0A073J0A2"/>
<gene>
    <name evidence="9" type="ORF">SUH3_20695</name>
</gene>
<keyword evidence="4" id="KW-0808">Transferase</keyword>
<feature type="transmembrane region" description="Helical" evidence="7">
    <location>
        <begin position="62"/>
        <end position="79"/>
    </location>
</feature>
<feature type="domain" description="Histidine kinase" evidence="8">
    <location>
        <begin position="238"/>
        <end position="457"/>
    </location>
</feature>
<dbReference type="SMART" id="SM00387">
    <property type="entry name" value="HATPase_c"/>
    <property type="match status" value="1"/>
</dbReference>
<keyword evidence="10" id="KW-1185">Reference proteome</keyword>
<organism evidence="9 10">
    <name type="scientific">Pseudosulfitobacter pseudonitzschiae</name>
    <dbReference type="NCBI Taxonomy" id="1402135"/>
    <lineage>
        <taxon>Bacteria</taxon>
        <taxon>Pseudomonadati</taxon>
        <taxon>Pseudomonadota</taxon>
        <taxon>Alphaproteobacteria</taxon>
        <taxon>Rhodobacterales</taxon>
        <taxon>Roseobacteraceae</taxon>
        <taxon>Pseudosulfitobacter</taxon>
    </lineage>
</organism>
<accession>A0A073J0A2</accession>
<dbReference type="CDD" id="cd16922">
    <property type="entry name" value="HATPase_EvgS-ArcB-TorS-like"/>
    <property type="match status" value="1"/>
</dbReference>
<keyword evidence="6" id="KW-0902">Two-component regulatory system</keyword>
<evidence type="ECO:0000256" key="3">
    <source>
        <dbReference type="ARBA" id="ARBA00022553"/>
    </source>
</evidence>
<evidence type="ECO:0000256" key="1">
    <source>
        <dbReference type="ARBA" id="ARBA00000085"/>
    </source>
</evidence>
<dbReference type="SMART" id="SM00388">
    <property type="entry name" value="HisKA"/>
    <property type="match status" value="1"/>
</dbReference>
<dbReference type="InterPro" id="IPR004358">
    <property type="entry name" value="Sig_transdc_His_kin-like_C"/>
</dbReference>
<dbReference type="PROSITE" id="PS50109">
    <property type="entry name" value="HIS_KIN"/>
    <property type="match status" value="1"/>
</dbReference>
<dbReference type="InterPro" id="IPR005467">
    <property type="entry name" value="His_kinase_dom"/>
</dbReference>
<feature type="transmembrane region" description="Helical" evidence="7">
    <location>
        <begin position="150"/>
        <end position="169"/>
    </location>
</feature>
<dbReference type="InterPro" id="IPR003661">
    <property type="entry name" value="HisK_dim/P_dom"/>
</dbReference>
<dbReference type="Gene3D" id="3.30.565.10">
    <property type="entry name" value="Histidine kinase-like ATPase, C-terminal domain"/>
    <property type="match status" value="1"/>
</dbReference>
<dbReference type="SUPFAM" id="SSF55874">
    <property type="entry name" value="ATPase domain of HSP90 chaperone/DNA topoisomerase II/histidine kinase"/>
    <property type="match status" value="1"/>
</dbReference>
<dbReference type="PANTHER" id="PTHR43711:SF1">
    <property type="entry name" value="HISTIDINE KINASE 1"/>
    <property type="match status" value="1"/>
</dbReference>
<dbReference type="Gene3D" id="1.10.287.130">
    <property type="match status" value="1"/>
</dbReference>
<dbReference type="PRINTS" id="PR00344">
    <property type="entry name" value="BCTRLSENSOR"/>
</dbReference>
<keyword evidence="5" id="KW-0418">Kinase</keyword>
<comment type="catalytic activity">
    <reaction evidence="1">
        <text>ATP + protein L-histidine = ADP + protein N-phospho-L-histidine.</text>
        <dbReference type="EC" id="2.7.13.3"/>
    </reaction>
</comment>
<dbReference type="EC" id="2.7.13.3" evidence="2"/>
<comment type="caution">
    <text evidence="9">The sequence shown here is derived from an EMBL/GenBank/DDBJ whole genome shotgun (WGS) entry which is preliminary data.</text>
</comment>
<dbReference type="Proteomes" id="UP000027746">
    <property type="component" value="Unassembled WGS sequence"/>
</dbReference>
<dbReference type="Pfam" id="PF00512">
    <property type="entry name" value="HisKA"/>
    <property type="match status" value="1"/>
</dbReference>
<feature type="transmembrane region" description="Helical" evidence="7">
    <location>
        <begin position="38"/>
        <end position="56"/>
    </location>
</feature>
<dbReference type="CDD" id="cd00082">
    <property type="entry name" value="HisKA"/>
    <property type="match status" value="1"/>
</dbReference>
<dbReference type="InterPro" id="IPR003594">
    <property type="entry name" value="HATPase_dom"/>
</dbReference>
<feature type="transmembrane region" description="Helical" evidence="7">
    <location>
        <begin position="181"/>
        <end position="201"/>
    </location>
</feature>
<evidence type="ECO:0000256" key="5">
    <source>
        <dbReference type="ARBA" id="ARBA00022777"/>
    </source>
</evidence>
<evidence type="ECO:0000313" key="9">
    <source>
        <dbReference type="EMBL" id="KEJ95409.1"/>
    </source>
</evidence>
<name>A0A073J0A2_9RHOB</name>